<dbReference type="EMBL" id="LDOU01000006">
    <property type="protein sequence ID" value="KLV10130.1"/>
    <property type="molecule type" value="Genomic_DNA"/>
</dbReference>
<keyword evidence="2" id="KW-1185">Reference proteome</keyword>
<gene>
    <name evidence="1" type="ORF">ABT57_05980</name>
</gene>
<protein>
    <submittedName>
        <fullName evidence="1">Uncharacterized protein</fullName>
    </submittedName>
</protein>
<evidence type="ECO:0000313" key="2">
    <source>
        <dbReference type="Proteomes" id="UP000035909"/>
    </source>
</evidence>
<dbReference type="AlphaFoldDB" id="A0A0J1HEQ3"/>
<dbReference type="PATRIC" id="fig|320778.3.peg.1291"/>
<organism evidence="1 2">
    <name type="scientific">Photobacterium ganghwense</name>
    <dbReference type="NCBI Taxonomy" id="320778"/>
    <lineage>
        <taxon>Bacteria</taxon>
        <taxon>Pseudomonadati</taxon>
        <taxon>Pseudomonadota</taxon>
        <taxon>Gammaproteobacteria</taxon>
        <taxon>Vibrionales</taxon>
        <taxon>Vibrionaceae</taxon>
        <taxon>Photobacterium</taxon>
    </lineage>
</organism>
<comment type="caution">
    <text evidence="1">The sequence shown here is derived from an EMBL/GenBank/DDBJ whole genome shotgun (WGS) entry which is preliminary data.</text>
</comment>
<sequence length="146" mass="16819">MLFCLSLVSLSAYISHLALPGYDFVGHHPAIDSELTELRRQEESRRQQDTSALSEQHADFGWLSQPITPPSQPVFSDFRAPSFSDSESAPLLECRRTRTMQWRLVASKVVLIPEILHPHLIDNHHLGGWKSSNLQFRHRDWRFTTT</sequence>
<proteinExistence type="predicted"/>
<name>A0A0J1HEQ3_9GAMM</name>
<accession>A0A0J1HEQ3</accession>
<dbReference type="Proteomes" id="UP000035909">
    <property type="component" value="Unassembled WGS sequence"/>
</dbReference>
<evidence type="ECO:0000313" key="1">
    <source>
        <dbReference type="EMBL" id="KLV10130.1"/>
    </source>
</evidence>
<reference evidence="1 2" key="1">
    <citation type="submission" date="2015-05" db="EMBL/GenBank/DDBJ databases">
        <title>Photobacterium galathea sp. nov.</title>
        <authorList>
            <person name="Machado H."/>
            <person name="Gram L."/>
        </authorList>
    </citation>
    <scope>NUCLEOTIDE SEQUENCE [LARGE SCALE GENOMIC DNA]</scope>
    <source>
        <strain evidence="1 2">DSM 22954</strain>
    </source>
</reference>